<sequence>MDRMTERLDKHVEHLDQSDRRVTEVEDGQMELATSQVKLNKDLSSLRLKVDDLKAHSRRNNLRIVGIAESTAIDNMEGFIEQLLVQLLGLFSDLFVVELI</sequence>
<keyword evidence="2" id="KW-1185">Reference proteome</keyword>
<evidence type="ECO:0000313" key="2">
    <source>
        <dbReference type="Proteomes" id="UP001066276"/>
    </source>
</evidence>
<name>A0AAV7MJY2_PLEWA</name>
<organism evidence="1 2">
    <name type="scientific">Pleurodeles waltl</name>
    <name type="common">Iberian ribbed newt</name>
    <dbReference type="NCBI Taxonomy" id="8319"/>
    <lineage>
        <taxon>Eukaryota</taxon>
        <taxon>Metazoa</taxon>
        <taxon>Chordata</taxon>
        <taxon>Craniata</taxon>
        <taxon>Vertebrata</taxon>
        <taxon>Euteleostomi</taxon>
        <taxon>Amphibia</taxon>
        <taxon>Batrachia</taxon>
        <taxon>Caudata</taxon>
        <taxon>Salamandroidea</taxon>
        <taxon>Salamandridae</taxon>
        <taxon>Pleurodelinae</taxon>
        <taxon>Pleurodeles</taxon>
    </lineage>
</organism>
<gene>
    <name evidence="1" type="ORF">NDU88_001506</name>
</gene>
<dbReference type="AlphaFoldDB" id="A0AAV7MJY2"/>
<accession>A0AAV7MJY2</accession>
<reference evidence="1" key="1">
    <citation type="journal article" date="2022" name="bioRxiv">
        <title>Sequencing and chromosome-scale assembly of the giantPleurodeles waltlgenome.</title>
        <authorList>
            <person name="Brown T."/>
            <person name="Elewa A."/>
            <person name="Iarovenko S."/>
            <person name="Subramanian E."/>
            <person name="Araus A.J."/>
            <person name="Petzold A."/>
            <person name="Susuki M."/>
            <person name="Suzuki K.-i.T."/>
            <person name="Hayashi T."/>
            <person name="Toyoda A."/>
            <person name="Oliveira C."/>
            <person name="Osipova E."/>
            <person name="Leigh N.D."/>
            <person name="Simon A."/>
            <person name="Yun M.H."/>
        </authorList>
    </citation>
    <scope>NUCLEOTIDE SEQUENCE</scope>
    <source>
        <strain evidence="1">20211129_DDA</strain>
        <tissue evidence="1">Liver</tissue>
    </source>
</reference>
<dbReference type="Proteomes" id="UP001066276">
    <property type="component" value="Chromosome 9"/>
</dbReference>
<dbReference type="PANTHER" id="PTHR11505">
    <property type="entry name" value="L1 TRANSPOSABLE ELEMENT-RELATED"/>
    <property type="match status" value="1"/>
</dbReference>
<dbReference type="InterPro" id="IPR004244">
    <property type="entry name" value="Transposase_22"/>
</dbReference>
<comment type="caution">
    <text evidence="1">The sequence shown here is derived from an EMBL/GenBank/DDBJ whole genome shotgun (WGS) entry which is preliminary data.</text>
</comment>
<proteinExistence type="predicted"/>
<protein>
    <submittedName>
        <fullName evidence="1">Uncharacterized protein</fullName>
    </submittedName>
</protein>
<dbReference type="EMBL" id="JANPWB010000013">
    <property type="protein sequence ID" value="KAJ1104091.1"/>
    <property type="molecule type" value="Genomic_DNA"/>
</dbReference>
<evidence type="ECO:0000313" key="1">
    <source>
        <dbReference type="EMBL" id="KAJ1104091.1"/>
    </source>
</evidence>